<dbReference type="GO" id="GO:0005524">
    <property type="term" value="F:ATP binding"/>
    <property type="evidence" value="ECO:0007669"/>
    <property type="project" value="UniProtKB-KW"/>
</dbReference>
<evidence type="ECO:0000256" key="3">
    <source>
        <dbReference type="ARBA" id="ARBA00022741"/>
    </source>
</evidence>
<dbReference type="PROSITE" id="PS00211">
    <property type="entry name" value="ABC_TRANSPORTER_1"/>
    <property type="match status" value="1"/>
</dbReference>
<protein>
    <submittedName>
        <fullName evidence="6">BcrA</fullName>
    </submittedName>
</protein>
<dbReference type="GO" id="GO:0016887">
    <property type="term" value="F:ATP hydrolysis activity"/>
    <property type="evidence" value="ECO:0007669"/>
    <property type="project" value="InterPro"/>
</dbReference>
<dbReference type="InterPro" id="IPR003593">
    <property type="entry name" value="AAA+_ATPase"/>
</dbReference>
<dbReference type="AlphaFoldDB" id="E4PXU5"/>
<dbReference type="Pfam" id="PF00005">
    <property type="entry name" value="ABC_tran"/>
    <property type="match status" value="1"/>
</dbReference>
<evidence type="ECO:0000313" key="6">
    <source>
        <dbReference type="EMBL" id="ADM28891.1"/>
    </source>
</evidence>
<keyword evidence="3" id="KW-0547">Nucleotide-binding</keyword>
<evidence type="ECO:0000313" key="8">
    <source>
        <dbReference type="EMBL" id="ADM29061.1"/>
    </source>
</evidence>
<feature type="domain" description="ABC transporter" evidence="5">
    <location>
        <begin position="11"/>
        <end position="233"/>
    </location>
</feature>
<keyword evidence="4" id="KW-0067">ATP-binding</keyword>
<organism evidence="6">
    <name type="scientific">Staphylococcus aureus</name>
    <dbReference type="NCBI Taxonomy" id="1280"/>
    <lineage>
        <taxon>Bacteria</taxon>
        <taxon>Bacillati</taxon>
        <taxon>Bacillota</taxon>
        <taxon>Bacilli</taxon>
        <taxon>Bacillales</taxon>
        <taxon>Staphylococcaceae</taxon>
        <taxon>Staphylococcus</taxon>
    </lineage>
</organism>
<gene>
    <name evidence="6" type="ORF">SUD_0029p2</name>
    <name evidence="7" type="ORF">SUH_0030p2</name>
    <name evidence="8" type="ORF">SUK_0029p2</name>
</gene>
<dbReference type="EMBL" id="CP002135">
    <property type="protein sequence ID" value="ADM28891.1"/>
    <property type="molecule type" value="Genomic_DNA"/>
</dbReference>
<accession>E4PXU5</accession>
<geneLocation type="plasmid" evidence="8">
    <name>p18811-P03</name>
</geneLocation>
<name>E4PXU5_STAAU</name>
<dbReference type="Gene3D" id="3.40.50.300">
    <property type="entry name" value="P-loop containing nucleotide triphosphate hydrolases"/>
    <property type="match status" value="1"/>
</dbReference>
<geneLocation type="plasmid" evidence="6">
    <name>p18807-P03</name>
</geneLocation>
<dbReference type="SMART" id="SM00382">
    <property type="entry name" value="AAA"/>
    <property type="match status" value="1"/>
</dbReference>
<sequence>MPEVKNLNNIIEINNLTKQYGSQIAVNNLSITVESGQIYGFLGRNGAGKTTTIRMLLGLIKPTKGNIKIFEKEFESNKTEILKNIGAMVETPGFYSNLTAKENLTINAKILGIQKENAIEEVLEIVGLASEKVKLFKNYSLGMKQRLGIARALLHNPELLILDEPTNGLDPIGIKEIRKLIKDLAQSRNITILISSHILSEIEQLVDKVGIIHNGVLLEEIMYEDLKKRTDNL</sequence>
<keyword evidence="6" id="KW-0614">Plasmid</keyword>
<keyword evidence="2" id="KW-0813">Transport</keyword>
<dbReference type="PROSITE" id="PS50893">
    <property type="entry name" value="ABC_TRANSPORTER_2"/>
    <property type="match status" value="1"/>
</dbReference>
<evidence type="ECO:0000256" key="1">
    <source>
        <dbReference type="ARBA" id="ARBA00005417"/>
    </source>
</evidence>
<dbReference type="PANTHER" id="PTHR43335:SF8">
    <property type="entry name" value="ABC TRANSPORTER, ATP-BINDING PROTEIN"/>
    <property type="match status" value="1"/>
</dbReference>
<comment type="similarity">
    <text evidence="1">Belongs to the ABC transporter superfamily.</text>
</comment>
<reference evidence="6" key="1">
    <citation type="journal article" date="2010" name="J. Clin. Microbiol.">
        <title>Complete nucleotide sequence analysis of plasmids in strains of Staphylococcus aureus clone USA300 reveals a high level of identity among isolates with closely related core genome sequences.</title>
        <authorList>
            <person name="Kennedy A.D."/>
            <person name="Porcella S.F."/>
            <person name="Martens C."/>
            <person name="Whitney A.R."/>
            <person name="Braughton K.R."/>
            <person name="Chen L."/>
            <person name="Craig C.T."/>
            <person name="Tenover F.C."/>
            <person name="Kreiswirth B.N."/>
            <person name="Musser J.M."/>
            <person name="Deleo F.R."/>
        </authorList>
    </citation>
    <scope>NUCLEOTIDE SEQUENCE</scope>
    <source>
        <strain evidence="6">18807</strain>
        <strain evidence="7">18808</strain>
        <strain evidence="8">18811</strain>
        <plasmid evidence="6">p18807-P03</plasmid>
        <plasmid evidence="7">p18808-P03</plasmid>
        <plasmid evidence="8">p18811-P03</plasmid>
    </source>
</reference>
<dbReference type="SUPFAM" id="SSF52540">
    <property type="entry name" value="P-loop containing nucleoside triphosphate hydrolases"/>
    <property type="match status" value="1"/>
</dbReference>
<dbReference type="PANTHER" id="PTHR43335">
    <property type="entry name" value="ABC TRANSPORTER, ATP-BINDING PROTEIN"/>
    <property type="match status" value="1"/>
</dbReference>
<dbReference type="EMBL" id="CP002143">
    <property type="protein sequence ID" value="ADM29061.1"/>
    <property type="molecule type" value="Genomic_DNA"/>
</dbReference>
<dbReference type="CDD" id="cd03268">
    <property type="entry name" value="ABC_BcrA_bacitracin_resist"/>
    <property type="match status" value="1"/>
</dbReference>
<dbReference type="InterPro" id="IPR003439">
    <property type="entry name" value="ABC_transporter-like_ATP-bd"/>
</dbReference>
<evidence type="ECO:0000256" key="4">
    <source>
        <dbReference type="ARBA" id="ARBA00022840"/>
    </source>
</evidence>
<dbReference type="SMR" id="E4PXU5"/>
<geneLocation type="plasmid" evidence="7">
    <name>p18808-P03</name>
</geneLocation>
<proteinExistence type="inferred from homology"/>
<dbReference type="EMBL" id="CP002137">
    <property type="protein sequence ID" value="ADM28935.1"/>
    <property type="molecule type" value="Genomic_DNA"/>
</dbReference>
<dbReference type="InterPro" id="IPR017871">
    <property type="entry name" value="ABC_transporter-like_CS"/>
</dbReference>
<evidence type="ECO:0000256" key="2">
    <source>
        <dbReference type="ARBA" id="ARBA00022448"/>
    </source>
</evidence>
<evidence type="ECO:0000313" key="7">
    <source>
        <dbReference type="EMBL" id="ADM28935.1"/>
    </source>
</evidence>
<evidence type="ECO:0000259" key="5">
    <source>
        <dbReference type="PROSITE" id="PS50893"/>
    </source>
</evidence>
<dbReference type="InterPro" id="IPR027417">
    <property type="entry name" value="P-loop_NTPase"/>
</dbReference>